<dbReference type="RefSeq" id="WP_018021447.1">
    <property type="nucleotide sequence ID" value="NZ_AQUX01000002.1"/>
</dbReference>
<reference evidence="2 3" key="1">
    <citation type="submission" date="2013-09" db="EMBL/GenBank/DDBJ databases">
        <title>Complete genome sequence of Corynebacterium doosanense CAU 212(T) (=DSM 45436(T)), isolated from activated sludge.</title>
        <authorList>
            <person name="Schaffert L."/>
            <person name="Albersmeier A."/>
            <person name="Kalinowski J."/>
            <person name="Ruckert C."/>
        </authorList>
    </citation>
    <scope>NUCLEOTIDE SEQUENCE [LARGE SCALE GENOMIC DNA]</scope>
    <source>
        <strain evidence="2 3">CAU 212</strain>
    </source>
</reference>
<sequence length="248" mass="27323">MGVSPDRYTPRWDGSPQDLRDYGTAGNDLGSGLTAGFNNIIGGIGDAIRGIFSPGGIFAPVGEAIKPIRDGQLDLLERTDLLEGIQGYCAAYLTENINVEWSRDNWRDIKYSGRLGPEKSISLDPSSGQMVLGGGGLYTAYAKLHARRTSFTGGDYGYLIVEVLRPDSTVYSRSHSEFVIPRDREQTLFTAYPFVVPAEGYRVKVRAYSDNWRWWQGGTERSTLHVIRHSAVAENSGQQNVPDETQPG</sequence>
<evidence type="ECO:0000256" key="1">
    <source>
        <dbReference type="SAM" id="MobiDB-lite"/>
    </source>
</evidence>
<gene>
    <name evidence="2" type="ORF">CDOO_02000</name>
</gene>
<feature type="region of interest" description="Disordered" evidence="1">
    <location>
        <begin position="1"/>
        <end position="20"/>
    </location>
</feature>
<dbReference type="HOGENOM" id="CLU_966047_0_0_11"/>
<protein>
    <submittedName>
        <fullName evidence="2">Uncharacterized protein</fullName>
    </submittedName>
</protein>
<dbReference type="AlphaFoldDB" id="A0A097IJ68"/>
<name>A0A097IJ68_9CORY</name>
<keyword evidence="3" id="KW-1185">Reference proteome</keyword>
<dbReference type="STRING" id="558173.CDOO_02000"/>
<dbReference type="KEGG" id="cdo:CDOO_02000"/>
<proteinExistence type="predicted"/>
<dbReference type="EMBL" id="CP006764">
    <property type="protein sequence ID" value="AIT62186.1"/>
    <property type="molecule type" value="Genomic_DNA"/>
</dbReference>
<accession>A0A097IJ68</accession>
<organism evidence="2 3">
    <name type="scientific">Corynebacterium doosanense CAU 212 = DSM 45436</name>
    <dbReference type="NCBI Taxonomy" id="558173"/>
    <lineage>
        <taxon>Bacteria</taxon>
        <taxon>Bacillati</taxon>
        <taxon>Actinomycetota</taxon>
        <taxon>Actinomycetes</taxon>
        <taxon>Mycobacteriales</taxon>
        <taxon>Corynebacteriaceae</taxon>
        <taxon>Corynebacterium</taxon>
    </lineage>
</organism>
<dbReference type="OrthoDB" id="4427562at2"/>
<evidence type="ECO:0000313" key="2">
    <source>
        <dbReference type="EMBL" id="AIT62186.1"/>
    </source>
</evidence>
<dbReference type="eggNOG" id="ENOG5032P7X">
    <property type="taxonomic scope" value="Bacteria"/>
</dbReference>
<dbReference type="Proteomes" id="UP000029914">
    <property type="component" value="Chromosome"/>
</dbReference>
<evidence type="ECO:0000313" key="3">
    <source>
        <dbReference type="Proteomes" id="UP000029914"/>
    </source>
</evidence>